<feature type="domain" description="PHD-type" evidence="6">
    <location>
        <begin position="99"/>
        <end position="154"/>
    </location>
</feature>
<dbReference type="PANTHER" id="PTHR45798">
    <property type="entry name" value="RING-H2 FINGER PROTEIN ATL61-RELATED-RELATED"/>
    <property type="match status" value="1"/>
</dbReference>
<dbReference type="InterPro" id="IPR019786">
    <property type="entry name" value="Zinc_finger_PHD-type_CS"/>
</dbReference>
<keyword evidence="2 4" id="KW-0863">Zinc-finger</keyword>
<dbReference type="SUPFAM" id="SSF57903">
    <property type="entry name" value="FYVE/PHD zinc finger"/>
    <property type="match status" value="1"/>
</dbReference>
<dbReference type="OrthoDB" id="8062037at2759"/>
<dbReference type="InterPro" id="IPR013083">
    <property type="entry name" value="Znf_RING/FYVE/PHD"/>
</dbReference>
<evidence type="ECO:0000259" key="6">
    <source>
        <dbReference type="PROSITE" id="PS50016"/>
    </source>
</evidence>
<proteinExistence type="predicted"/>
<dbReference type="EMBL" id="CH408159">
    <property type="protein sequence ID" value="EDK39895.2"/>
    <property type="molecule type" value="Genomic_DNA"/>
</dbReference>
<accession>A5DL42</accession>
<evidence type="ECO:0000256" key="3">
    <source>
        <dbReference type="ARBA" id="ARBA00022833"/>
    </source>
</evidence>
<feature type="compositionally biased region" description="Low complexity" evidence="5">
    <location>
        <begin position="333"/>
        <end position="346"/>
    </location>
</feature>
<feature type="region of interest" description="Disordered" evidence="5">
    <location>
        <begin position="182"/>
        <end position="204"/>
    </location>
</feature>
<keyword evidence="9" id="KW-1185">Reference proteome</keyword>
<keyword evidence="3" id="KW-0862">Zinc</keyword>
<evidence type="ECO:0000313" key="9">
    <source>
        <dbReference type="Proteomes" id="UP000001997"/>
    </source>
</evidence>
<keyword evidence="1" id="KW-0479">Metal-binding</keyword>
<evidence type="ECO:0000256" key="5">
    <source>
        <dbReference type="SAM" id="MobiDB-lite"/>
    </source>
</evidence>
<feature type="domain" description="RING-type" evidence="7">
    <location>
        <begin position="4"/>
        <end position="46"/>
    </location>
</feature>
<dbReference type="OMA" id="IPSQYII"/>
<dbReference type="VEuPathDB" id="FungiDB:PGUG_03993"/>
<dbReference type="Pfam" id="PF13639">
    <property type="entry name" value="zf-RING_2"/>
    <property type="match status" value="1"/>
</dbReference>
<feature type="region of interest" description="Disordered" evidence="5">
    <location>
        <begin position="329"/>
        <end position="372"/>
    </location>
</feature>
<dbReference type="GO" id="GO:0008270">
    <property type="term" value="F:zinc ion binding"/>
    <property type="evidence" value="ECO:0007669"/>
    <property type="project" value="UniProtKB-KW"/>
</dbReference>
<dbReference type="PROSITE" id="PS50016">
    <property type="entry name" value="ZF_PHD_2"/>
    <property type="match status" value="1"/>
</dbReference>
<dbReference type="InterPro" id="IPR001965">
    <property type="entry name" value="Znf_PHD"/>
</dbReference>
<evidence type="ECO:0000259" key="7">
    <source>
        <dbReference type="PROSITE" id="PS50089"/>
    </source>
</evidence>
<feature type="region of interest" description="Disordered" evidence="5">
    <location>
        <begin position="272"/>
        <end position="317"/>
    </location>
</feature>
<dbReference type="SMART" id="SM00184">
    <property type="entry name" value="RING"/>
    <property type="match status" value="2"/>
</dbReference>
<dbReference type="PROSITE" id="PS50089">
    <property type="entry name" value="ZF_RING_2"/>
    <property type="match status" value="1"/>
</dbReference>
<gene>
    <name evidence="8" type="ORF">PGUG_03993</name>
</gene>
<feature type="compositionally biased region" description="Polar residues" evidence="5">
    <location>
        <begin position="298"/>
        <end position="315"/>
    </location>
</feature>
<dbReference type="InterPro" id="IPR052788">
    <property type="entry name" value="RING-type_E3_ligase_ATL"/>
</dbReference>
<dbReference type="eggNOG" id="KOG0825">
    <property type="taxonomic scope" value="Eukaryota"/>
</dbReference>
<dbReference type="Proteomes" id="UP000001997">
    <property type="component" value="Unassembled WGS sequence"/>
</dbReference>
<dbReference type="InterPro" id="IPR019787">
    <property type="entry name" value="Znf_PHD-finger"/>
</dbReference>
<organism evidence="8 9">
    <name type="scientific">Meyerozyma guilliermondii (strain ATCC 6260 / CBS 566 / DSM 6381 / JCM 1539 / NBRC 10279 / NRRL Y-324)</name>
    <name type="common">Yeast</name>
    <name type="synonym">Candida guilliermondii</name>
    <dbReference type="NCBI Taxonomy" id="294746"/>
    <lineage>
        <taxon>Eukaryota</taxon>
        <taxon>Fungi</taxon>
        <taxon>Dikarya</taxon>
        <taxon>Ascomycota</taxon>
        <taxon>Saccharomycotina</taxon>
        <taxon>Pichiomycetes</taxon>
        <taxon>Debaryomycetaceae</taxon>
        <taxon>Meyerozyma</taxon>
    </lineage>
</organism>
<dbReference type="SUPFAM" id="SSF57850">
    <property type="entry name" value="RING/U-box"/>
    <property type="match status" value="1"/>
</dbReference>
<dbReference type="KEGG" id="pgu:PGUG_03993"/>
<evidence type="ECO:0000256" key="4">
    <source>
        <dbReference type="PROSITE-ProRule" id="PRU00175"/>
    </source>
</evidence>
<sequence length="475" mass="53379">MEECTICLEGILPHTDLGVVSGCRHHYHEHCLLQWCSHSNSCPSCRQLFNAVFVVDQQTGSVKRRVVIQNKILFTDSIENIPSEYVNPPAPPEDEDIPAGLCSLCSSSDVRASTAPMMKCNSCFAGFHLRCLGITNVRDSGMDPTWCCPMCDVSQDVVISGPSLLPHRPHRVRNWRPTSMASASLVSAPRRRSSSEGSTTRIPATTERSGRLIIHNENGELDDSFLYTDTPHTQSRPMSLNGGVLSRRETRQWQTLTPEEIQSWNMFHQAREGADQEYTQPSPINDSRRKRRRKRDVNTSNATPTNQTLENSRASNMVRPSFSSIMNQVRNGSSHSQIPHSSPPRSANHSPPGNSPMDGTGNGDSDSQSDADTRTFHQKPALTLDQKTLIQKHIRNYLRPLYKPGNTHSRISNEEDYIRINKSVSRKVYSYVLSLSSPENGTIHVTFINDYLHDQTSLKQTVDRFVEEELRLANK</sequence>
<dbReference type="InParanoid" id="A5DL42"/>
<dbReference type="AlphaFoldDB" id="A5DL42"/>
<dbReference type="HOGENOM" id="CLU_039091_0_0_1"/>
<evidence type="ECO:0000313" key="8">
    <source>
        <dbReference type="EMBL" id="EDK39895.2"/>
    </source>
</evidence>
<dbReference type="InterPro" id="IPR011011">
    <property type="entry name" value="Znf_FYVE_PHD"/>
</dbReference>
<evidence type="ECO:0008006" key="10">
    <source>
        <dbReference type="Google" id="ProtNLM"/>
    </source>
</evidence>
<dbReference type="Gene3D" id="3.30.40.10">
    <property type="entry name" value="Zinc/RING finger domain, C3HC4 (zinc finger)"/>
    <property type="match status" value="2"/>
</dbReference>
<reference evidence="8 9" key="1">
    <citation type="journal article" date="2009" name="Nature">
        <title>Evolution of pathogenicity and sexual reproduction in eight Candida genomes.</title>
        <authorList>
            <person name="Butler G."/>
            <person name="Rasmussen M.D."/>
            <person name="Lin M.F."/>
            <person name="Santos M.A."/>
            <person name="Sakthikumar S."/>
            <person name="Munro C.A."/>
            <person name="Rheinbay E."/>
            <person name="Grabherr M."/>
            <person name="Forche A."/>
            <person name="Reedy J.L."/>
            <person name="Agrafioti I."/>
            <person name="Arnaud M.B."/>
            <person name="Bates S."/>
            <person name="Brown A.J."/>
            <person name="Brunke S."/>
            <person name="Costanzo M.C."/>
            <person name="Fitzpatrick D.A."/>
            <person name="de Groot P.W."/>
            <person name="Harris D."/>
            <person name="Hoyer L.L."/>
            <person name="Hube B."/>
            <person name="Klis F.M."/>
            <person name="Kodira C."/>
            <person name="Lennard N."/>
            <person name="Logue M.E."/>
            <person name="Martin R."/>
            <person name="Neiman A.M."/>
            <person name="Nikolaou E."/>
            <person name="Quail M.A."/>
            <person name="Quinn J."/>
            <person name="Santos M.C."/>
            <person name="Schmitzberger F.F."/>
            <person name="Sherlock G."/>
            <person name="Shah P."/>
            <person name="Silverstein K.A."/>
            <person name="Skrzypek M.S."/>
            <person name="Soll D."/>
            <person name="Staggs R."/>
            <person name="Stansfield I."/>
            <person name="Stumpf M.P."/>
            <person name="Sudbery P.E."/>
            <person name="Srikantha T."/>
            <person name="Zeng Q."/>
            <person name="Berman J."/>
            <person name="Berriman M."/>
            <person name="Heitman J."/>
            <person name="Gow N.A."/>
            <person name="Lorenz M.C."/>
            <person name="Birren B.W."/>
            <person name="Kellis M."/>
            <person name="Cuomo C.A."/>
        </authorList>
    </citation>
    <scope>NUCLEOTIDE SEQUENCE [LARGE SCALE GENOMIC DNA]</scope>
    <source>
        <strain evidence="9">ATCC 6260 / CBS 566 / DSM 6381 / JCM 1539 / NBRC 10279 / NRRL Y-324</strain>
    </source>
</reference>
<dbReference type="RefSeq" id="XP_001483264.2">
    <property type="nucleotide sequence ID" value="XM_001483214.1"/>
</dbReference>
<dbReference type="CDD" id="cd15489">
    <property type="entry name" value="PHD_SF"/>
    <property type="match status" value="1"/>
</dbReference>
<name>A5DL42_PICGU</name>
<evidence type="ECO:0000256" key="1">
    <source>
        <dbReference type="ARBA" id="ARBA00022723"/>
    </source>
</evidence>
<dbReference type="InterPro" id="IPR001841">
    <property type="entry name" value="Znf_RING"/>
</dbReference>
<evidence type="ECO:0000256" key="2">
    <source>
        <dbReference type="ARBA" id="ARBA00022771"/>
    </source>
</evidence>
<dbReference type="Pfam" id="PF00628">
    <property type="entry name" value="PHD"/>
    <property type="match status" value="1"/>
</dbReference>
<dbReference type="SMART" id="SM00249">
    <property type="entry name" value="PHD"/>
    <property type="match status" value="1"/>
</dbReference>
<dbReference type="GeneID" id="5125229"/>
<protein>
    <recommendedName>
        <fullName evidence="10">RING-type domain-containing protein</fullName>
    </recommendedName>
</protein>
<dbReference type="PROSITE" id="PS01359">
    <property type="entry name" value="ZF_PHD_1"/>
    <property type="match status" value="1"/>
</dbReference>
<dbReference type="PANTHER" id="PTHR45798:SF97">
    <property type="entry name" value="ALCOHOL-SENSITIVE RING FINGER PROTEIN 1"/>
    <property type="match status" value="1"/>
</dbReference>